<evidence type="ECO:0000256" key="1">
    <source>
        <dbReference type="ARBA" id="ARBA00022603"/>
    </source>
</evidence>
<comment type="catalytic activity">
    <reaction evidence="7">
        <text>L-arginyl-[protein] + 2 S-adenosyl-L-methionine = N(omega),N(omega)'-dimethyl-L-arginyl-[protein] + 2 S-adenosyl-L-homocysteine + 2 H(+)</text>
        <dbReference type="Rhea" id="RHEA:48108"/>
        <dbReference type="Rhea" id="RHEA-COMP:10532"/>
        <dbReference type="Rhea" id="RHEA-COMP:11992"/>
        <dbReference type="ChEBI" id="CHEBI:15378"/>
        <dbReference type="ChEBI" id="CHEBI:29965"/>
        <dbReference type="ChEBI" id="CHEBI:57856"/>
        <dbReference type="ChEBI" id="CHEBI:59789"/>
        <dbReference type="ChEBI" id="CHEBI:88221"/>
        <dbReference type="EC" id="2.1.1.320"/>
    </reaction>
</comment>
<evidence type="ECO:0000259" key="13">
    <source>
        <dbReference type="Pfam" id="PF17285"/>
    </source>
</evidence>
<evidence type="ECO:0000259" key="14">
    <source>
        <dbReference type="Pfam" id="PF17286"/>
    </source>
</evidence>
<keyword evidence="16" id="KW-1185">Reference proteome</keyword>
<dbReference type="GO" id="GO:0006355">
    <property type="term" value="P:regulation of DNA-templated transcription"/>
    <property type="evidence" value="ECO:0007669"/>
    <property type="project" value="TreeGrafter"/>
</dbReference>
<evidence type="ECO:0000256" key="2">
    <source>
        <dbReference type="ARBA" id="ARBA00022679"/>
    </source>
</evidence>
<evidence type="ECO:0000256" key="6">
    <source>
        <dbReference type="ARBA" id="ARBA00023163"/>
    </source>
</evidence>
<keyword evidence="3 8" id="KW-0949">S-adenosyl-L-methionine</keyword>
<dbReference type="GO" id="GO:0044020">
    <property type="term" value="F:histone H4R3 methyltransferase activity"/>
    <property type="evidence" value="ECO:0007669"/>
    <property type="project" value="UniProtKB-ARBA"/>
</dbReference>
<dbReference type="PIRSF" id="PIRSF015894">
    <property type="entry name" value="Skb1_MeTrfase"/>
    <property type="match status" value="1"/>
</dbReference>
<comment type="similarity">
    <text evidence="8">Belongs to the class I-like SAM-binding methyltransferase superfamily.</text>
</comment>
<keyword evidence="6" id="KW-0804">Transcription</keyword>
<dbReference type="PROSITE" id="PS51678">
    <property type="entry name" value="SAM_MT_PRMT"/>
    <property type="match status" value="1"/>
</dbReference>
<dbReference type="CDD" id="cd02440">
    <property type="entry name" value="AdoMet_MTases"/>
    <property type="match status" value="1"/>
</dbReference>
<feature type="domain" description="PRMT5 arginine-N-methyltransferase" evidence="12">
    <location>
        <begin position="287"/>
        <end position="451"/>
    </location>
</feature>
<accession>A0AAD9NSP1</accession>
<feature type="binding site" evidence="10">
    <location>
        <begin position="406"/>
        <end position="407"/>
    </location>
    <ligand>
        <name>S-adenosyl-L-methionine</name>
        <dbReference type="ChEBI" id="CHEBI:59789"/>
    </ligand>
</feature>
<dbReference type="Pfam" id="PF17286">
    <property type="entry name" value="PRMT5_C"/>
    <property type="match status" value="1"/>
</dbReference>
<proteinExistence type="inferred from homology"/>
<dbReference type="Gene3D" id="3.40.50.150">
    <property type="entry name" value="Vaccinia Virus protein VP39"/>
    <property type="match status" value="1"/>
</dbReference>
<evidence type="ECO:0000256" key="10">
    <source>
        <dbReference type="PIRSR" id="PIRSR015894-2"/>
    </source>
</evidence>
<feature type="site" description="Critical for specifying symmetric addition of methyl groups" evidence="11">
    <location>
        <position position="316"/>
    </location>
</feature>
<dbReference type="InterPro" id="IPR035075">
    <property type="entry name" value="PRMT5"/>
</dbReference>
<dbReference type="GO" id="GO:0035243">
    <property type="term" value="F:protein-arginine omega-N symmetric methyltransferase activity"/>
    <property type="evidence" value="ECO:0007669"/>
    <property type="project" value="UniProtKB-EC"/>
</dbReference>
<keyword evidence="4" id="KW-0156">Chromatin regulator</keyword>
<dbReference type="Pfam" id="PF05185">
    <property type="entry name" value="PRMT5"/>
    <property type="match status" value="1"/>
</dbReference>
<keyword evidence="2 8" id="KW-0808">Transferase</keyword>
<feature type="domain" description="PRMT5 oligomerisation" evidence="14">
    <location>
        <begin position="454"/>
        <end position="624"/>
    </location>
</feature>
<dbReference type="GO" id="GO:0032259">
    <property type="term" value="P:methylation"/>
    <property type="evidence" value="ECO:0007669"/>
    <property type="project" value="UniProtKB-KW"/>
</dbReference>
<evidence type="ECO:0000256" key="7">
    <source>
        <dbReference type="ARBA" id="ARBA00048612"/>
    </source>
</evidence>
<feature type="domain" description="PRMT5 TIM barrel" evidence="13">
    <location>
        <begin position="29"/>
        <end position="279"/>
    </location>
</feature>
<evidence type="ECO:0000313" key="15">
    <source>
        <dbReference type="EMBL" id="KAK2181342.1"/>
    </source>
</evidence>
<protein>
    <recommendedName>
        <fullName evidence="8">Protein arginine N-methyltransferase</fullName>
    </recommendedName>
</protein>
<dbReference type="AlphaFoldDB" id="A0AAD9NSP1"/>
<dbReference type="EMBL" id="JAODUO010000402">
    <property type="protein sequence ID" value="KAK2181342.1"/>
    <property type="molecule type" value="Genomic_DNA"/>
</dbReference>
<dbReference type="InterPro" id="IPR029063">
    <property type="entry name" value="SAM-dependent_MTases_sf"/>
</dbReference>
<dbReference type="InterPro" id="IPR035248">
    <property type="entry name" value="PRMT5_C"/>
</dbReference>
<feature type="binding site" evidence="10">
    <location>
        <position position="313"/>
    </location>
    <ligand>
        <name>S-adenosyl-L-methionine</name>
        <dbReference type="ChEBI" id="CHEBI:59789"/>
    </ligand>
</feature>
<organism evidence="15 16">
    <name type="scientific">Ridgeia piscesae</name>
    <name type="common">Tubeworm</name>
    <dbReference type="NCBI Taxonomy" id="27915"/>
    <lineage>
        <taxon>Eukaryota</taxon>
        <taxon>Metazoa</taxon>
        <taxon>Spiralia</taxon>
        <taxon>Lophotrochozoa</taxon>
        <taxon>Annelida</taxon>
        <taxon>Polychaeta</taxon>
        <taxon>Sedentaria</taxon>
        <taxon>Canalipalpata</taxon>
        <taxon>Sabellida</taxon>
        <taxon>Siboglinidae</taxon>
        <taxon>Ridgeia</taxon>
    </lineage>
</organism>
<keyword evidence="5" id="KW-0805">Transcription regulation</keyword>
<feature type="active site" description="Proton donor/acceptor" evidence="9">
    <location>
        <position position="422"/>
    </location>
</feature>
<evidence type="ECO:0000259" key="12">
    <source>
        <dbReference type="Pfam" id="PF05185"/>
    </source>
</evidence>
<feature type="binding site" evidence="10">
    <location>
        <begin position="322"/>
        <end position="323"/>
    </location>
    <ligand>
        <name>S-adenosyl-L-methionine</name>
        <dbReference type="ChEBI" id="CHEBI:59789"/>
    </ligand>
</feature>
<dbReference type="FunFam" id="3.20.20.150:FF:000008">
    <property type="entry name" value="Protein arginine N-methyltransferase 5"/>
    <property type="match status" value="1"/>
</dbReference>
<dbReference type="FunFam" id="2.70.160.11:FF:000003">
    <property type="entry name" value="Protein arginine N-methyltransferase 5"/>
    <property type="match status" value="1"/>
</dbReference>
<evidence type="ECO:0000256" key="9">
    <source>
        <dbReference type="PIRSR" id="PIRSR015894-1"/>
    </source>
</evidence>
<dbReference type="PANTHER" id="PTHR10738:SF0">
    <property type="entry name" value="PROTEIN ARGININE N-METHYLTRANSFERASE 5"/>
    <property type="match status" value="1"/>
</dbReference>
<evidence type="ECO:0000256" key="3">
    <source>
        <dbReference type="ARBA" id="ARBA00022691"/>
    </source>
</evidence>
<dbReference type="GO" id="GO:0005829">
    <property type="term" value="C:cytosol"/>
    <property type="evidence" value="ECO:0007669"/>
    <property type="project" value="TreeGrafter"/>
</dbReference>
<dbReference type="FunFam" id="3.40.50.150:FF:000029">
    <property type="entry name" value="Protein arginine N-methyltransferase 5"/>
    <property type="match status" value="1"/>
</dbReference>
<evidence type="ECO:0000256" key="5">
    <source>
        <dbReference type="ARBA" id="ARBA00023015"/>
    </source>
</evidence>
<evidence type="ECO:0000256" key="8">
    <source>
        <dbReference type="PIRNR" id="PIRNR015894"/>
    </source>
</evidence>
<dbReference type="InterPro" id="IPR007857">
    <property type="entry name" value="Arg_MeTrfase_PRMT5"/>
</dbReference>
<dbReference type="GO" id="GO:0005634">
    <property type="term" value="C:nucleus"/>
    <property type="evidence" value="ECO:0007669"/>
    <property type="project" value="TreeGrafter"/>
</dbReference>
<dbReference type="InterPro" id="IPR035247">
    <property type="entry name" value="PRMT5_TIM"/>
</dbReference>
<dbReference type="SUPFAM" id="SSF53335">
    <property type="entry name" value="S-adenosyl-L-methionine-dependent methyltransferases"/>
    <property type="match status" value="1"/>
</dbReference>
<name>A0AAD9NSP1_RIDPI</name>
<comment type="caution">
    <text evidence="15">The sequence shown here is derived from an EMBL/GenBank/DDBJ whole genome shotgun (WGS) entry which is preliminary data.</text>
</comment>
<evidence type="ECO:0000313" key="16">
    <source>
        <dbReference type="Proteomes" id="UP001209878"/>
    </source>
</evidence>
<gene>
    <name evidence="15" type="ORF">NP493_403g06016</name>
</gene>
<dbReference type="Proteomes" id="UP001209878">
    <property type="component" value="Unassembled WGS sequence"/>
</dbReference>
<feature type="binding site" evidence="10">
    <location>
        <position position="379"/>
    </location>
    <ligand>
        <name>S-adenosyl-L-methionine</name>
        <dbReference type="ChEBI" id="CHEBI:59789"/>
    </ligand>
</feature>
<evidence type="ECO:0000256" key="11">
    <source>
        <dbReference type="PIRSR" id="PIRSR015894-3"/>
    </source>
</evidence>
<sequence>MASQRVSCGRDFTSSPDINGTLNEAVKSGFDFACVPVVNPRFKREFFNGPAKNRRAALTRSDMLLTSEDWSSLIVGKMSPWLQLDSTNEIIRKNSIVAFKQELAFASHLSVPAILIPLKGPNCANLARVLNSFVLQGHNHQFWMRVPMIAPEDSLGDVFEEEEEEGKTELKHDTWHWWNTLRLICDCNKKISIALEVTENLPSTQAIDRWCGEPVKAAILPTSIFLTNKKGYPVLSRAHQQLVKRLFKLDAQMIIVGNCRHGDKGMRSYQQYLDHLWQNQDPPDKVMQFAKGYEDYLQCPLQPLMDNLESQTYEVFEKDPFKYSQYQKAVLLALQDRVKETNSKVVVVMVLGAGRGPLVTASMNAARKADIKIRVYAVEKNPNAVVTLENLKCEVWGDLVTVVSCDMRTWDPPEKADIIVSELLGSFGDNELSPECLDGAERFLKDDGISIPVNYTSFLAPLSSPKLWTETRNCKDQNKPADAPFETPYVVKLHNMNVLDTAQPLFHFHHPNRVKGEIPDNNRYEVLRFNVQESVLLHGFAGYFECVLYADVTLSIVPETHSPGMFSWFPMYFPIKEPVFVRSGNHIAVQFWRINDGKKVWYEWCISEPEVKPIHNPNGRAYTIGL</sequence>
<evidence type="ECO:0000256" key="4">
    <source>
        <dbReference type="ARBA" id="ARBA00022853"/>
    </source>
</evidence>
<reference evidence="15" key="1">
    <citation type="journal article" date="2023" name="Mol. Biol. Evol.">
        <title>Third-Generation Sequencing Reveals the Adaptive Role of the Epigenome in Three Deep-Sea Polychaetes.</title>
        <authorList>
            <person name="Perez M."/>
            <person name="Aroh O."/>
            <person name="Sun Y."/>
            <person name="Lan Y."/>
            <person name="Juniper S.K."/>
            <person name="Young C.R."/>
            <person name="Angers B."/>
            <person name="Qian P.Y."/>
        </authorList>
    </citation>
    <scope>NUCLEOTIDE SEQUENCE</scope>
    <source>
        <strain evidence="15">R07B-5</strain>
    </source>
</reference>
<feature type="active site" description="Proton donor/acceptor" evidence="9">
    <location>
        <position position="431"/>
    </location>
</feature>
<keyword evidence="1 8" id="KW-0489">Methyltransferase</keyword>
<dbReference type="Gene3D" id="3.20.20.150">
    <property type="entry name" value="Divalent-metal-dependent TIM barrel enzymes"/>
    <property type="match status" value="1"/>
</dbReference>
<dbReference type="Gene3D" id="2.70.160.11">
    <property type="entry name" value="Hnrnp arginine n-methyltransferase1"/>
    <property type="match status" value="1"/>
</dbReference>
<dbReference type="Pfam" id="PF17285">
    <property type="entry name" value="PRMT5_TIM"/>
    <property type="match status" value="1"/>
</dbReference>
<dbReference type="PANTHER" id="PTHR10738">
    <property type="entry name" value="PROTEIN ARGININE N-METHYLTRANSFERASE 5"/>
    <property type="match status" value="1"/>
</dbReference>
<dbReference type="InterPro" id="IPR025799">
    <property type="entry name" value="Arg_MeTrfase"/>
</dbReference>